<comment type="caution">
    <text evidence="1">The sequence shown here is derived from an EMBL/GenBank/DDBJ whole genome shotgun (WGS) entry which is preliminary data.</text>
</comment>
<gene>
    <name evidence="1" type="ORF">PGLA1383_LOCUS34812</name>
</gene>
<evidence type="ECO:0000313" key="2">
    <source>
        <dbReference type="Proteomes" id="UP000654075"/>
    </source>
</evidence>
<organism evidence="1 2">
    <name type="scientific">Polarella glacialis</name>
    <name type="common">Dinoflagellate</name>
    <dbReference type="NCBI Taxonomy" id="89957"/>
    <lineage>
        <taxon>Eukaryota</taxon>
        <taxon>Sar</taxon>
        <taxon>Alveolata</taxon>
        <taxon>Dinophyceae</taxon>
        <taxon>Suessiales</taxon>
        <taxon>Suessiaceae</taxon>
        <taxon>Polarella</taxon>
    </lineage>
</organism>
<dbReference type="Proteomes" id="UP000654075">
    <property type="component" value="Unassembled WGS sequence"/>
</dbReference>
<accession>A0A813FX57</accession>
<keyword evidence="2" id="KW-1185">Reference proteome</keyword>
<reference evidence="1" key="1">
    <citation type="submission" date="2021-02" db="EMBL/GenBank/DDBJ databases">
        <authorList>
            <person name="Dougan E. K."/>
            <person name="Rhodes N."/>
            <person name="Thang M."/>
            <person name="Chan C."/>
        </authorList>
    </citation>
    <scope>NUCLEOTIDE SEQUENCE</scope>
</reference>
<name>A0A813FX57_POLGL</name>
<dbReference type="EMBL" id="CAJNNV010026071">
    <property type="protein sequence ID" value="CAE8617145.1"/>
    <property type="molecule type" value="Genomic_DNA"/>
</dbReference>
<proteinExistence type="predicted"/>
<protein>
    <submittedName>
        <fullName evidence="1">Uncharacterized protein</fullName>
    </submittedName>
</protein>
<sequence length="111" mass="12479">MKQWLGAAGCLAYTSGCRYSTPFSYSAGCFDNLHKPRQVPLTICADCLSRVLIVLMHPPILFELRKGRIRLMLDKCAGRQIELQPNHGGCDCRTRCCKLYSLLSVLLVLFL</sequence>
<dbReference type="AlphaFoldDB" id="A0A813FX57"/>
<evidence type="ECO:0000313" key="1">
    <source>
        <dbReference type="EMBL" id="CAE8617145.1"/>
    </source>
</evidence>